<sequence length="96" mass="10487">MDILSSTLGNPANFNPTTTIDSVVSSLQLLATVASFVNVSWPENSPVQDSSTQLCARPFVWVKRLEHVLLGGRLPRHVKVVYLQAHAHIGPRAQLS</sequence>
<dbReference type="EMBL" id="CM046106">
    <property type="protein sequence ID" value="KAI8435807.1"/>
    <property type="molecule type" value="Genomic_DNA"/>
</dbReference>
<keyword evidence="2" id="KW-1185">Reference proteome</keyword>
<evidence type="ECO:0000313" key="2">
    <source>
        <dbReference type="Proteomes" id="UP001064048"/>
    </source>
</evidence>
<evidence type="ECO:0000313" key="1">
    <source>
        <dbReference type="EMBL" id="KAI8435807.1"/>
    </source>
</evidence>
<protein>
    <submittedName>
        <fullName evidence="1">Uncharacterized protein</fullName>
    </submittedName>
</protein>
<accession>A0ACC0KH82</accession>
<name>A0ACC0KH82_CHOFU</name>
<reference evidence="1 2" key="1">
    <citation type="journal article" date="2022" name="Genome Biol. Evol.">
        <title>The Spruce Budworm Genome: Reconstructing the Evolutionary History of Antifreeze Proteins.</title>
        <authorList>
            <person name="Beliveau C."/>
            <person name="Gagne P."/>
            <person name="Picq S."/>
            <person name="Vernygora O."/>
            <person name="Keeling C.I."/>
            <person name="Pinkney K."/>
            <person name="Doucet D."/>
            <person name="Wen F."/>
            <person name="Johnston J.S."/>
            <person name="Maaroufi H."/>
            <person name="Boyle B."/>
            <person name="Laroche J."/>
            <person name="Dewar K."/>
            <person name="Juretic N."/>
            <person name="Blackburn G."/>
            <person name="Nisole A."/>
            <person name="Brunet B."/>
            <person name="Brandao M."/>
            <person name="Lumley L."/>
            <person name="Duan J."/>
            <person name="Quan G."/>
            <person name="Lucarotti C.J."/>
            <person name="Roe A.D."/>
            <person name="Sperling F.A.H."/>
            <person name="Levesque R.C."/>
            <person name="Cusson M."/>
        </authorList>
    </citation>
    <scope>NUCLEOTIDE SEQUENCE [LARGE SCALE GENOMIC DNA]</scope>
    <source>
        <strain evidence="1">Glfc:IPQL:Cfum</strain>
    </source>
</reference>
<gene>
    <name evidence="1" type="ORF">MSG28_004033</name>
</gene>
<proteinExistence type="predicted"/>
<organism evidence="1 2">
    <name type="scientific">Choristoneura fumiferana</name>
    <name type="common">Spruce budworm moth</name>
    <name type="synonym">Archips fumiferana</name>
    <dbReference type="NCBI Taxonomy" id="7141"/>
    <lineage>
        <taxon>Eukaryota</taxon>
        <taxon>Metazoa</taxon>
        <taxon>Ecdysozoa</taxon>
        <taxon>Arthropoda</taxon>
        <taxon>Hexapoda</taxon>
        <taxon>Insecta</taxon>
        <taxon>Pterygota</taxon>
        <taxon>Neoptera</taxon>
        <taxon>Endopterygota</taxon>
        <taxon>Lepidoptera</taxon>
        <taxon>Glossata</taxon>
        <taxon>Ditrysia</taxon>
        <taxon>Tortricoidea</taxon>
        <taxon>Tortricidae</taxon>
        <taxon>Tortricinae</taxon>
        <taxon>Choristoneura</taxon>
    </lineage>
</organism>
<comment type="caution">
    <text evidence="1">The sequence shown here is derived from an EMBL/GenBank/DDBJ whole genome shotgun (WGS) entry which is preliminary data.</text>
</comment>
<dbReference type="Proteomes" id="UP001064048">
    <property type="component" value="Chromosome 6"/>
</dbReference>